<evidence type="ECO:0000313" key="3">
    <source>
        <dbReference type="Proteomes" id="UP000326179"/>
    </source>
</evidence>
<accession>A0A5Q0L7L5</accession>
<dbReference type="SMART" id="SM00849">
    <property type="entry name" value="Lactamase_B"/>
    <property type="match status" value="1"/>
</dbReference>
<dbReference type="Pfam" id="PF00753">
    <property type="entry name" value="Lactamase_B"/>
    <property type="match status" value="1"/>
</dbReference>
<gene>
    <name evidence="2" type="ORF">GFH48_06045</name>
</gene>
<dbReference type="KEGG" id="sfy:GFH48_06045"/>
<dbReference type="InterPro" id="IPR036866">
    <property type="entry name" value="RibonucZ/Hydroxyglut_hydro"/>
</dbReference>
<dbReference type="CDD" id="cd16282">
    <property type="entry name" value="metallo-hydrolase-like_MBL-fold"/>
    <property type="match status" value="1"/>
</dbReference>
<sequence>MQQKNRPFELSEVQMRTRQLADGVYAVMSTDVDETDHTATNAGFVVGASGVLVVESLSNGRLASQVIGEVRKVTPLPIRFLVNTSFHGDHCFGNFAFPSQTVVLQHEATKRVLDTRFEQDRSFMIGLLGANAGIEEAVARSADVTVTGATSLDLGGKHVDIDHIGFAQTDGDLIVRVREDDVVFVGNMLQAPPPAFPWLLEGRAEEALATYRRLYDILDENTLIVPGHGRTMGRADILHSVGYIEKLNGLAREAREKGLSVEQAREALAMEEYRHYSMYDFIHLQVNIPAVLTGE</sequence>
<keyword evidence="3" id="KW-1185">Reference proteome</keyword>
<dbReference type="PANTHER" id="PTHR42951">
    <property type="entry name" value="METALLO-BETA-LACTAMASE DOMAIN-CONTAINING"/>
    <property type="match status" value="1"/>
</dbReference>
<protein>
    <submittedName>
        <fullName evidence="2">MBL fold metallo-hydrolase</fullName>
    </submittedName>
</protein>
<organism evidence="2 3">
    <name type="scientific">Streptomyces fagopyri</name>
    <dbReference type="NCBI Taxonomy" id="2662397"/>
    <lineage>
        <taxon>Bacteria</taxon>
        <taxon>Bacillati</taxon>
        <taxon>Actinomycetota</taxon>
        <taxon>Actinomycetes</taxon>
        <taxon>Kitasatosporales</taxon>
        <taxon>Streptomycetaceae</taxon>
        <taxon>Streptomyces</taxon>
    </lineage>
</organism>
<dbReference type="InterPro" id="IPR050855">
    <property type="entry name" value="NDM-1-like"/>
</dbReference>
<dbReference type="InterPro" id="IPR001279">
    <property type="entry name" value="Metallo-B-lactamas"/>
</dbReference>
<dbReference type="Gene3D" id="3.60.15.10">
    <property type="entry name" value="Ribonuclease Z/Hydroxyacylglutathione hydrolase-like"/>
    <property type="match status" value="1"/>
</dbReference>
<proteinExistence type="predicted"/>
<evidence type="ECO:0000259" key="1">
    <source>
        <dbReference type="SMART" id="SM00849"/>
    </source>
</evidence>
<dbReference type="Proteomes" id="UP000326179">
    <property type="component" value="Chromosome"/>
</dbReference>
<name>A0A5Q0L7L5_9ACTN</name>
<dbReference type="AlphaFoldDB" id="A0A5Q0L7L5"/>
<evidence type="ECO:0000313" key="2">
    <source>
        <dbReference type="EMBL" id="QFZ72888.1"/>
    </source>
</evidence>
<dbReference type="RefSeq" id="WP_153287253.1">
    <property type="nucleotide sequence ID" value="NZ_CP045643.1"/>
</dbReference>
<feature type="domain" description="Metallo-beta-lactamase" evidence="1">
    <location>
        <begin position="39"/>
        <end position="228"/>
    </location>
</feature>
<dbReference type="GO" id="GO:0016787">
    <property type="term" value="F:hydrolase activity"/>
    <property type="evidence" value="ECO:0007669"/>
    <property type="project" value="UniProtKB-KW"/>
</dbReference>
<dbReference type="PANTHER" id="PTHR42951:SF4">
    <property type="entry name" value="ACYL-COENZYME A THIOESTERASE MBLAC2"/>
    <property type="match status" value="1"/>
</dbReference>
<keyword evidence="2" id="KW-0378">Hydrolase</keyword>
<reference evidence="2 3" key="1">
    <citation type="submission" date="2019-10" db="EMBL/GenBank/DDBJ databases">
        <title>A novel species.</title>
        <authorList>
            <person name="Gao J."/>
        </authorList>
    </citation>
    <scope>NUCLEOTIDE SEQUENCE [LARGE SCALE GENOMIC DNA]</scope>
    <source>
        <strain evidence="2 3">QMT-28</strain>
    </source>
</reference>
<dbReference type="EMBL" id="CP045643">
    <property type="protein sequence ID" value="QFZ72888.1"/>
    <property type="molecule type" value="Genomic_DNA"/>
</dbReference>
<dbReference type="SUPFAM" id="SSF56281">
    <property type="entry name" value="Metallo-hydrolase/oxidoreductase"/>
    <property type="match status" value="1"/>
</dbReference>